<evidence type="ECO:0000313" key="2">
    <source>
        <dbReference type="Proteomes" id="UP000017800"/>
    </source>
</evidence>
<dbReference type="AlphaFoldDB" id="V5FH62"/>
<proteinExistence type="predicted"/>
<reference evidence="1 2" key="1">
    <citation type="submission" date="2013-10" db="EMBL/GenBank/DDBJ databases">
        <authorList>
            <person name="Ichikawa N."/>
            <person name="Kimura A."/>
            <person name="Ohji S."/>
            <person name="Hosoyama A."/>
            <person name="Fujita N."/>
        </authorList>
    </citation>
    <scope>NUCLEOTIDE SEQUENCE [LARGE SCALE GENOMIC DNA]</scope>
    <source>
        <strain evidence="1 2">NBRC 102217</strain>
    </source>
</reference>
<gene>
    <name evidence="1" type="ORF">VHA01S_067_00130</name>
</gene>
<name>V5FH62_9VIBR</name>
<accession>V5FH62</accession>
<evidence type="ECO:0000313" key="1">
    <source>
        <dbReference type="EMBL" id="GAD91078.1"/>
    </source>
</evidence>
<keyword evidence="2" id="KW-1185">Reference proteome</keyword>
<sequence length="258" mass="29037">MKNVTLTVLTVAALSGCGGSSSSPSKKIDETPKSVAVEHQVDMKMDVESISNESRPEVLGIIDGTYETFNGQELPPQDSYNNWEVNYSDLRMDNKKTGDKGRVRAVGNGDGTYEITYWDANEYQWNDSTTFVLNASGNNDCANGSSYQYNTKAVTDDDGVTFQQREFVDVRNNVWLGDKCRMMIVQGTINTFSSGLEENVTKQYIVEFDKDTKITAFLEIGYSYNMHPYKIVSGQRVDSPLSLFEKQPELFFYSQKLK</sequence>
<protein>
    <recommendedName>
        <fullName evidence="3">Lipoprotein</fullName>
    </recommendedName>
</protein>
<dbReference type="Proteomes" id="UP000017800">
    <property type="component" value="Unassembled WGS sequence"/>
</dbReference>
<comment type="caution">
    <text evidence="1">The sequence shown here is derived from an EMBL/GenBank/DDBJ whole genome shotgun (WGS) entry which is preliminary data.</text>
</comment>
<dbReference type="RefSeq" id="WP_023405378.1">
    <property type="nucleotide sequence ID" value="NZ_BAUJ01000067.1"/>
</dbReference>
<dbReference type="EMBL" id="BAUJ01000067">
    <property type="protein sequence ID" value="GAD91078.1"/>
    <property type="molecule type" value="Genomic_DNA"/>
</dbReference>
<reference evidence="1 2" key="2">
    <citation type="submission" date="2013-11" db="EMBL/GenBank/DDBJ databases">
        <title>Whole genome shotgun sequence of Vibrio halioticoli NBRC 102217.</title>
        <authorList>
            <person name="Isaki S."/>
            <person name="Kimura A."/>
            <person name="Ohji S."/>
            <person name="Hosoyama A."/>
            <person name="Fujita N."/>
            <person name="Hashimoto M."/>
            <person name="Hosoyama Y."/>
            <person name="Yamazoe A."/>
        </authorList>
    </citation>
    <scope>NUCLEOTIDE SEQUENCE [LARGE SCALE GENOMIC DNA]</scope>
    <source>
        <strain evidence="1 2">NBRC 102217</strain>
    </source>
</reference>
<organism evidence="1 2">
    <name type="scientific">Vibrio halioticoli NBRC 102217</name>
    <dbReference type="NCBI Taxonomy" id="1219072"/>
    <lineage>
        <taxon>Bacteria</taxon>
        <taxon>Pseudomonadati</taxon>
        <taxon>Pseudomonadota</taxon>
        <taxon>Gammaproteobacteria</taxon>
        <taxon>Vibrionales</taxon>
        <taxon>Vibrionaceae</taxon>
        <taxon>Vibrio</taxon>
    </lineage>
</organism>
<evidence type="ECO:0008006" key="3">
    <source>
        <dbReference type="Google" id="ProtNLM"/>
    </source>
</evidence>
<dbReference type="PROSITE" id="PS51257">
    <property type="entry name" value="PROKAR_LIPOPROTEIN"/>
    <property type="match status" value="1"/>
</dbReference>